<feature type="domain" description="DUF7708" evidence="1">
    <location>
        <begin position="118"/>
        <end position="255"/>
    </location>
</feature>
<dbReference type="OrthoDB" id="4840035at2759"/>
<dbReference type="AlphaFoldDB" id="A0A8K0WSV8"/>
<evidence type="ECO:0000313" key="2">
    <source>
        <dbReference type="EMBL" id="KAH7322622.1"/>
    </source>
</evidence>
<gene>
    <name evidence="2" type="ORF">B0I35DRAFT_476554</name>
</gene>
<organism evidence="2 3">
    <name type="scientific">Stachybotrys elegans</name>
    <dbReference type="NCBI Taxonomy" id="80388"/>
    <lineage>
        <taxon>Eukaryota</taxon>
        <taxon>Fungi</taxon>
        <taxon>Dikarya</taxon>
        <taxon>Ascomycota</taxon>
        <taxon>Pezizomycotina</taxon>
        <taxon>Sordariomycetes</taxon>
        <taxon>Hypocreomycetidae</taxon>
        <taxon>Hypocreales</taxon>
        <taxon>Stachybotryaceae</taxon>
        <taxon>Stachybotrys</taxon>
    </lineage>
</organism>
<sequence>MEPTPGSLVQRFSWELDNQPDSPDESYQQLRNDVIEDRDRRARQLEAELRRIQDIFSARRPAKEKLMETMAKFQEHVPAHMRRTAAPSSWEDVEQTIQAVQDEWEAKREASHFFRAKEWLRKVTIGINNHATALKMLPSESEYVSLVSGAVSMIIKASANYSLITESFAAGIVTINDAVQTAMRSGVYDSPLVQQAVLRLYSYVFQYLIHFMSWYTNRSRTRFLKSFNEDLSRLFDADLVAVKEASQHLAMQIQLRMSADVRSTKLMQDDMTGSLKYLVQLQEAHERRLSSRDAAQAEFVETVVSEYYHKTRQDMEQCLQWLVKQIPERIRQDISAKSMTSLLEQQAEKNMPLLLSASFLQHRVSPTPSIVGATSPGTSQEPLREASEPTVQRGTDVKLASAHFEDYFDWDRVYPFTEGPRPPLVDIMFASRLRDFTITMQSQIMYVQSQNSSTGLNPIHQTMAEYISRAREKRIPVVSYFCDPSAREVPYGRSAESMELCALLYSLIRQLIQLVPAELPPSTPPLHEQILALDGTLRTWEEGLELLGSLVRCLDVPLLLFIVDGVNTLEDEELQGSRFDMALRQLITCLEALTREVLPGDRMIKVLFTTTGPSQSLCDEMDERDIVACNMSNSTRKNRRGRQPLAF</sequence>
<accession>A0A8K0WSV8</accession>
<proteinExistence type="predicted"/>
<dbReference type="InterPro" id="IPR056125">
    <property type="entry name" value="DUF7708"/>
</dbReference>
<protein>
    <recommendedName>
        <fullName evidence="1">DUF7708 domain-containing protein</fullName>
    </recommendedName>
</protein>
<dbReference type="EMBL" id="JAGPNK010000004">
    <property type="protein sequence ID" value="KAH7322622.1"/>
    <property type="molecule type" value="Genomic_DNA"/>
</dbReference>
<name>A0A8K0WSV8_9HYPO</name>
<dbReference type="Proteomes" id="UP000813444">
    <property type="component" value="Unassembled WGS sequence"/>
</dbReference>
<reference evidence="2" key="1">
    <citation type="journal article" date="2021" name="Nat. Commun.">
        <title>Genetic determinants of endophytism in the Arabidopsis root mycobiome.</title>
        <authorList>
            <person name="Mesny F."/>
            <person name="Miyauchi S."/>
            <person name="Thiergart T."/>
            <person name="Pickel B."/>
            <person name="Atanasova L."/>
            <person name="Karlsson M."/>
            <person name="Huettel B."/>
            <person name="Barry K.W."/>
            <person name="Haridas S."/>
            <person name="Chen C."/>
            <person name="Bauer D."/>
            <person name="Andreopoulos W."/>
            <person name="Pangilinan J."/>
            <person name="LaButti K."/>
            <person name="Riley R."/>
            <person name="Lipzen A."/>
            <person name="Clum A."/>
            <person name="Drula E."/>
            <person name="Henrissat B."/>
            <person name="Kohler A."/>
            <person name="Grigoriev I.V."/>
            <person name="Martin F.M."/>
            <person name="Hacquard S."/>
        </authorList>
    </citation>
    <scope>NUCLEOTIDE SEQUENCE</scope>
    <source>
        <strain evidence="2">MPI-CAGE-CH-0235</strain>
    </source>
</reference>
<evidence type="ECO:0000259" key="1">
    <source>
        <dbReference type="Pfam" id="PF24809"/>
    </source>
</evidence>
<evidence type="ECO:0000313" key="3">
    <source>
        <dbReference type="Proteomes" id="UP000813444"/>
    </source>
</evidence>
<keyword evidence="3" id="KW-1185">Reference proteome</keyword>
<comment type="caution">
    <text evidence="2">The sequence shown here is derived from an EMBL/GenBank/DDBJ whole genome shotgun (WGS) entry which is preliminary data.</text>
</comment>
<dbReference type="Pfam" id="PF24809">
    <property type="entry name" value="DUF7708"/>
    <property type="match status" value="1"/>
</dbReference>